<keyword evidence="1" id="KW-0614">Plasmid</keyword>
<evidence type="ECO:0000313" key="1">
    <source>
        <dbReference type="EMBL" id="BCP67170.1"/>
    </source>
</evidence>
<organism evidence="1 2">
    <name type="scientific">Thermus thermophilus</name>
    <dbReference type="NCBI Taxonomy" id="274"/>
    <lineage>
        <taxon>Bacteria</taxon>
        <taxon>Thermotogati</taxon>
        <taxon>Deinococcota</taxon>
        <taxon>Deinococci</taxon>
        <taxon>Thermales</taxon>
        <taxon>Thermaceae</taxon>
        <taxon>Thermus</taxon>
    </lineage>
</organism>
<dbReference type="EMBL" id="AP024271">
    <property type="protein sequence ID" value="BCP67170.1"/>
    <property type="molecule type" value="Genomic_DNA"/>
</dbReference>
<proteinExistence type="predicted"/>
<dbReference type="RefSeq" id="WP_201351450.1">
    <property type="nucleotide sequence ID" value="NZ_AP024271.1"/>
</dbReference>
<dbReference type="Proteomes" id="UP000596099">
    <property type="component" value="Plasmid pHB5018b"/>
</dbReference>
<evidence type="ECO:0008006" key="3">
    <source>
        <dbReference type="Google" id="ProtNLM"/>
    </source>
</evidence>
<geneLocation type="plasmid" evidence="1 2">
    <name>pHB5018b</name>
</geneLocation>
<sequence length="126" mass="13973">MSNAKNLNVKCAELGRQLASVRDQEGKPIEEKVLNAALAVLEEQGPYAMFLYLKARHDKVAKPMSEKSLGFLKEVFGEELGKANDILEAIKELAKDLDKLLFARDLLRTALAYARYHVKARGEGAA</sequence>
<gene>
    <name evidence="1" type="ORF">TthHB5018_b21040</name>
</gene>
<dbReference type="AlphaFoldDB" id="A0A7R7YP79"/>
<name>A0A7R7YP79_THETH</name>
<protein>
    <recommendedName>
        <fullName evidence="3">CRISPR type III-B/RAMP module-associated protein Cmr5</fullName>
    </recommendedName>
</protein>
<reference evidence="2" key="1">
    <citation type="submission" date="2021-01" db="EMBL/GenBank/DDBJ databases">
        <title>Complete Genome Sequence of Thermus thermophilus Strain HB5018, Isolated from Mine Onsen Hot Spring.</title>
        <authorList>
            <person name="Miyazaki K."/>
            <person name="Moriya T."/>
            <person name="Nemoto N."/>
            <person name="Oshima T."/>
            <person name="Yura K."/>
            <person name="Bessho Y."/>
        </authorList>
    </citation>
    <scope>NUCLEOTIDE SEQUENCE [LARGE SCALE GENOMIC DNA]</scope>
    <source>
        <strain evidence="2">HB5018</strain>
        <plasmid evidence="2">pHB5018b</plasmid>
    </source>
</reference>
<accession>A0A7R7YP79</accession>
<evidence type="ECO:0000313" key="2">
    <source>
        <dbReference type="Proteomes" id="UP000596099"/>
    </source>
</evidence>